<dbReference type="EMBL" id="PNYC01000013">
    <property type="protein sequence ID" value="PMS35130.1"/>
    <property type="molecule type" value="Genomic_DNA"/>
</dbReference>
<dbReference type="Pfam" id="PF01904">
    <property type="entry name" value="DUF72"/>
    <property type="match status" value="1"/>
</dbReference>
<dbReference type="InterPro" id="IPR036520">
    <property type="entry name" value="UPF0759_sf"/>
</dbReference>
<dbReference type="InterPro" id="IPR002763">
    <property type="entry name" value="DUF72"/>
</dbReference>
<evidence type="ECO:0000313" key="2">
    <source>
        <dbReference type="Proteomes" id="UP000235777"/>
    </source>
</evidence>
<dbReference type="Gene3D" id="3.20.20.410">
    <property type="entry name" value="Protein of unknown function UPF0759"/>
    <property type="match status" value="1"/>
</dbReference>
<comment type="caution">
    <text evidence="1">The sequence shown here is derived from an EMBL/GenBank/DDBJ whole genome shotgun (WGS) entry which is preliminary data.</text>
</comment>
<dbReference type="STRING" id="863227.GCA_000373005_05731"/>
<gene>
    <name evidence="1" type="ORF">C0Z20_20100</name>
</gene>
<keyword evidence="2" id="KW-1185">Reference proteome</keyword>
<organism evidence="1 2">
    <name type="scientific">Trinickia symbiotica</name>
    <dbReference type="NCBI Taxonomy" id="863227"/>
    <lineage>
        <taxon>Bacteria</taxon>
        <taxon>Pseudomonadati</taxon>
        <taxon>Pseudomonadota</taxon>
        <taxon>Betaproteobacteria</taxon>
        <taxon>Burkholderiales</taxon>
        <taxon>Burkholderiaceae</taxon>
        <taxon>Trinickia</taxon>
    </lineage>
</organism>
<name>A0A2N7X0H5_9BURK</name>
<accession>A0A2N7X0H5</accession>
<dbReference type="Proteomes" id="UP000235777">
    <property type="component" value="Unassembled WGS sequence"/>
</dbReference>
<sequence length="283" mass="31667">MNRADQKARAEIRIGVGGWTYEPWRGPFYPEGLAQKRELEFASRKLTSIEINGTFYGTQKPETFAKWHDETPDDFVFAVKAPRFTTHRRVLGEAGDSIERFLSSGVMELKKKLGPINWQFAPTKQFDAEDFEAFLRLLPDRVDGQPVRHAVEVRHPTFRSAEFVALAREHGVAVVVAGDSKYPQIADLTAPFVYARIMGTRESERCGYSESELDVWADHIRHWASGSAPTGLETVAEPNEGHRAKKSARDVYLYVISGFKAHNPLASMALIERVGRTGASGSA</sequence>
<proteinExistence type="predicted"/>
<dbReference type="PANTHER" id="PTHR30348:SF4">
    <property type="entry name" value="DUF72 DOMAIN-CONTAINING PROTEIN"/>
    <property type="match status" value="1"/>
</dbReference>
<dbReference type="PANTHER" id="PTHR30348">
    <property type="entry name" value="UNCHARACTERIZED PROTEIN YECE"/>
    <property type="match status" value="1"/>
</dbReference>
<dbReference type="RefSeq" id="WP_026230361.1">
    <property type="nucleotide sequence ID" value="NZ_KB890220.1"/>
</dbReference>
<dbReference type="AlphaFoldDB" id="A0A2N7X0H5"/>
<protein>
    <submittedName>
        <fullName evidence="1">DUF72 domain-containing protein</fullName>
    </submittedName>
</protein>
<dbReference type="OrthoDB" id="9780310at2"/>
<reference evidence="1 2" key="1">
    <citation type="submission" date="2018-01" db="EMBL/GenBank/DDBJ databases">
        <title>Whole genome analyses suggest that Burkholderia sensu lato contains two further novel genera in the rhizoxinica-symbiotica group Mycetohabitans gen. nov., and Trinickia gen. nov.: implications for the evolution of diazotrophy and nodulation in the Burkholderiaceae.</title>
        <authorList>
            <person name="Estrada-de los Santos P."/>
            <person name="Palmer M."/>
            <person name="Chavez-Ramirez B."/>
            <person name="Beukes C."/>
            <person name="Steenkamp E.T."/>
            <person name="Hirsch A.M."/>
            <person name="Manyaka P."/>
            <person name="Maluk M."/>
            <person name="Lafos M."/>
            <person name="Crook M."/>
            <person name="Gross E."/>
            <person name="Simon M.F."/>
            <person name="Bueno dos Reis Junior F."/>
            <person name="Poole P.S."/>
            <person name="Venter S.N."/>
            <person name="James E.K."/>
        </authorList>
    </citation>
    <scope>NUCLEOTIDE SEQUENCE [LARGE SCALE GENOMIC DNA]</scope>
    <source>
        <strain evidence="1 2">JPY 581</strain>
    </source>
</reference>
<dbReference type="SUPFAM" id="SSF117396">
    <property type="entry name" value="TM1631-like"/>
    <property type="match status" value="1"/>
</dbReference>
<evidence type="ECO:0000313" key="1">
    <source>
        <dbReference type="EMBL" id="PMS35130.1"/>
    </source>
</evidence>